<organism evidence="2 3">
    <name type="scientific">Sphingomonas yabuuchiae</name>
    <dbReference type="NCBI Taxonomy" id="172044"/>
    <lineage>
        <taxon>Bacteria</taxon>
        <taxon>Pseudomonadati</taxon>
        <taxon>Pseudomonadota</taxon>
        <taxon>Alphaproteobacteria</taxon>
        <taxon>Sphingomonadales</taxon>
        <taxon>Sphingomonadaceae</taxon>
        <taxon>Sphingomonas</taxon>
    </lineage>
</organism>
<protein>
    <submittedName>
        <fullName evidence="2">Uncharacterized protein</fullName>
    </submittedName>
</protein>
<evidence type="ECO:0000256" key="1">
    <source>
        <dbReference type="SAM" id="Phobius"/>
    </source>
</evidence>
<dbReference type="AlphaFoldDB" id="A0A147IYT1"/>
<keyword evidence="1" id="KW-1133">Transmembrane helix</keyword>
<name>A0A147IYT1_9SPHN</name>
<evidence type="ECO:0000313" key="2">
    <source>
        <dbReference type="EMBL" id="KTW00785.1"/>
    </source>
</evidence>
<comment type="caution">
    <text evidence="2">The sequence shown here is derived from an EMBL/GenBank/DDBJ whole genome shotgun (WGS) entry which is preliminary data.</text>
</comment>
<accession>A0A147IYT1</accession>
<keyword evidence="1" id="KW-0472">Membrane</keyword>
<keyword evidence="1" id="KW-0812">Transmembrane</keyword>
<feature type="transmembrane region" description="Helical" evidence="1">
    <location>
        <begin position="58"/>
        <end position="77"/>
    </location>
</feature>
<dbReference type="Proteomes" id="UP000073923">
    <property type="component" value="Unassembled WGS sequence"/>
</dbReference>
<proteinExistence type="predicted"/>
<dbReference type="EMBL" id="LDTF01000008">
    <property type="protein sequence ID" value="KTW00785.1"/>
    <property type="molecule type" value="Genomic_DNA"/>
</dbReference>
<dbReference type="PATRIC" id="fig|172044.3.peg.3107"/>
<reference evidence="2 3" key="1">
    <citation type="journal article" date="2016" name="Front. Microbiol.">
        <title>Genomic Resource of Rice Seed Associated Bacteria.</title>
        <authorList>
            <person name="Midha S."/>
            <person name="Bansal K."/>
            <person name="Sharma S."/>
            <person name="Kumar N."/>
            <person name="Patil P.P."/>
            <person name="Chaudhry V."/>
            <person name="Patil P.B."/>
        </authorList>
    </citation>
    <scope>NUCLEOTIDE SEQUENCE [LARGE SCALE GENOMIC DNA]</scope>
    <source>
        <strain evidence="2 3">NS355</strain>
    </source>
</reference>
<gene>
    <name evidence="2" type="ORF">NS355_02980</name>
</gene>
<evidence type="ECO:0000313" key="3">
    <source>
        <dbReference type="Proteomes" id="UP000073923"/>
    </source>
</evidence>
<sequence length="101" mass="10943">MASGQDRRSDLIMVGSYIAAAAARPKDIAMCKGIGSDADALARFGTGGEVMAGALVEIWLTVSALSSLVIVMIALGHSDMRREKRLRPRTVPRRRARRTFL</sequence>